<evidence type="ECO:0000256" key="1">
    <source>
        <dbReference type="ARBA" id="ARBA00004186"/>
    </source>
</evidence>
<feature type="region of interest" description="Disordered" evidence="6">
    <location>
        <begin position="55"/>
        <end position="86"/>
    </location>
</feature>
<proteinExistence type="inferred from homology"/>
<dbReference type="AlphaFoldDB" id="A0A068WW28"/>
<evidence type="ECO:0000313" key="7">
    <source>
        <dbReference type="EMBL" id="CDS21831.1"/>
    </source>
</evidence>
<reference evidence="7 8" key="1">
    <citation type="journal article" date="2013" name="Nature">
        <title>The genomes of four tapeworm species reveal adaptations to parasitism.</title>
        <authorList>
            <person name="Tsai I.J."/>
            <person name="Zarowiecki M."/>
            <person name="Holroyd N."/>
            <person name="Garciarrubio A."/>
            <person name="Sanchez-Flores A."/>
            <person name="Brooks K.L."/>
            <person name="Tracey A."/>
            <person name="Bobes R.J."/>
            <person name="Fragoso G."/>
            <person name="Sciutto E."/>
            <person name="Aslett M."/>
            <person name="Beasley H."/>
            <person name="Bennett H.M."/>
            <person name="Cai J."/>
            <person name="Camicia F."/>
            <person name="Clark R."/>
            <person name="Cucher M."/>
            <person name="De Silva N."/>
            <person name="Day T.A."/>
            <person name="Deplazes P."/>
            <person name="Estrada K."/>
            <person name="Fernandez C."/>
            <person name="Holland P.W."/>
            <person name="Hou J."/>
            <person name="Hu S."/>
            <person name="Huckvale T."/>
            <person name="Hung S.S."/>
            <person name="Kamenetzky L."/>
            <person name="Keane J.A."/>
            <person name="Kiss F."/>
            <person name="Koziol U."/>
            <person name="Lambert O."/>
            <person name="Liu K."/>
            <person name="Luo X."/>
            <person name="Luo Y."/>
            <person name="Macchiaroli N."/>
            <person name="Nichol S."/>
            <person name="Paps J."/>
            <person name="Parkinson J."/>
            <person name="Pouchkina-Stantcheva N."/>
            <person name="Riddiford N."/>
            <person name="Rosenzvit M."/>
            <person name="Salinas G."/>
            <person name="Wasmuth J.D."/>
            <person name="Zamanian M."/>
            <person name="Zheng Y."/>
            <person name="Cai X."/>
            <person name="Soberon X."/>
            <person name="Olson P.D."/>
            <person name="Laclette J.P."/>
            <person name="Brehm K."/>
            <person name="Berriman M."/>
            <person name="Garciarrubio A."/>
            <person name="Bobes R.J."/>
            <person name="Fragoso G."/>
            <person name="Sanchez-Flores A."/>
            <person name="Estrada K."/>
            <person name="Cevallos M.A."/>
            <person name="Morett E."/>
            <person name="Gonzalez V."/>
            <person name="Portillo T."/>
            <person name="Ochoa-Leyva A."/>
            <person name="Jose M.V."/>
            <person name="Sciutto E."/>
            <person name="Landa A."/>
            <person name="Jimenez L."/>
            <person name="Valdes V."/>
            <person name="Carrero J.C."/>
            <person name="Larralde C."/>
            <person name="Morales-Montor J."/>
            <person name="Limon-Lason J."/>
            <person name="Soberon X."/>
            <person name="Laclette J.P."/>
        </authorList>
    </citation>
    <scope>NUCLEOTIDE SEQUENCE [LARGE SCALE GENOMIC DNA]</scope>
</reference>
<keyword evidence="5" id="KW-0206">Cytoskeleton</keyword>
<evidence type="ECO:0000256" key="3">
    <source>
        <dbReference type="ARBA" id="ARBA00007286"/>
    </source>
</evidence>
<accession>A0A068WW28</accession>
<feature type="compositionally biased region" description="Polar residues" evidence="6">
    <location>
        <begin position="55"/>
        <end position="65"/>
    </location>
</feature>
<dbReference type="InterPro" id="IPR024332">
    <property type="entry name" value="MOZART2"/>
</dbReference>
<dbReference type="GO" id="GO:0005813">
    <property type="term" value="C:centrosome"/>
    <property type="evidence" value="ECO:0007669"/>
    <property type="project" value="UniProtKB-SubCell"/>
</dbReference>
<sequence length="86" mass="9761">MVVPKVIEDDLYDLSRKAGVLIDRRIFTILLNLINMNCHPSVIYYMVKQPLDQFTSSAPHSSGTEGSLPKLTDRMQSRASKRNPEL</sequence>
<evidence type="ECO:0000256" key="2">
    <source>
        <dbReference type="ARBA" id="ARBA00004300"/>
    </source>
</evidence>
<comment type="similarity">
    <text evidence="3">Belongs to the MOZART2 family.</text>
</comment>
<name>A0A068WW28_ECHGR</name>
<dbReference type="GO" id="GO:0005819">
    <property type="term" value="C:spindle"/>
    <property type="evidence" value="ECO:0007669"/>
    <property type="project" value="UniProtKB-SubCell"/>
</dbReference>
<keyword evidence="4" id="KW-0963">Cytoplasm</keyword>
<evidence type="ECO:0000256" key="6">
    <source>
        <dbReference type="SAM" id="MobiDB-lite"/>
    </source>
</evidence>
<evidence type="ECO:0000256" key="4">
    <source>
        <dbReference type="ARBA" id="ARBA00022490"/>
    </source>
</evidence>
<gene>
    <name evidence="7" type="ORF">EgrG_000193900</name>
</gene>
<evidence type="ECO:0000256" key="5">
    <source>
        <dbReference type="ARBA" id="ARBA00023212"/>
    </source>
</evidence>
<comment type="subcellular location">
    <subcellularLocation>
        <location evidence="2">Cytoplasm</location>
        <location evidence="2">Cytoskeleton</location>
        <location evidence="2">Microtubule organizing center</location>
        <location evidence="2">Centrosome</location>
    </subcellularLocation>
    <subcellularLocation>
        <location evidence="1">Cytoplasm</location>
        <location evidence="1">Cytoskeleton</location>
        <location evidence="1">Spindle</location>
    </subcellularLocation>
</comment>
<dbReference type="EMBL" id="LK028584">
    <property type="protein sequence ID" value="CDS21831.1"/>
    <property type="molecule type" value="Genomic_DNA"/>
</dbReference>
<protein>
    <submittedName>
        <fullName evidence="7 9">Expressed conserved protein</fullName>
    </submittedName>
</protein>
<organism evidence="7">
    <name type="scientific">Echinococcus granulosus</name>
    <name type="common">Hydatid tapeworm</name>
    <dbReference type="NCBI Taxonomy" id="6210"/>
    <lineage>
        <taxon>Eukaryota</taxon>
        <taxon>Metazoa</taxon>
        <taxon>Spiralia</taxon>
        <taxon>Lophotrochozoa</taxon>
        <taxon>Platyhelminthes</taxon>
        <taxon>Cestoda</taxon>
        <taxon>Eucestoda</taxon>
        <taxon>Cyclophyllidea</taxon>
        <taxon>Taeniidae</taxon>
        <taxon>Echinococcus</taxon>
        <taxon>Echinococcus granulosus group</taxon>
    </lineage>
</organism>
<reference evidence="7" key="2">
    <citation type="submission" date="2014-06" db="EMBL/GenBank/DDBJ databases">
        <authorList>
            <person name="Aslett M."/>
        </authorList>
    </citation>
    <scope>NUCLEOTIDE SEQUENCE</scope>
</reference>
<dbReference type="Pfam" id="PF12926">
    <property type="entry name" value="MOZART2"/>
    <property type="match status" value="1"/>
</dbReference>
<dbReference type="WBParaSite" id="EgrG_000193900">
    <property type="protein sequence ID" value="EgrG_000193900"/>
    <property type="gene ID" value="EgrG_000193900"/>
</dbReference>
<evidence type="ECO:0000313" key="8">
    <source>
        <dbReference type="Proteomes" id="UP000492820"/>
    </source>
</evidence>
<dbReference type="Proteomes" id="UP000492820">
    <property type="component" value="Unassembled WGS sequence"/>
</dbReference>
<evidence type="ECO:0000313" key="9">
    <source>
        <dbReference type="WBParaSite" id="EgrG_000193900"/>
    </source>
</evidence>
<feature type="compositionally biased region" description="Basic and acidic residues" evidence="6">
    <location>
        <begin position="71"/>
        <end position="86"/>
    </location>
</feature>
<reference evidence="9" key="3">
    <citation type="submission" date="2020-10" db="UniProtKB">
        <authorList>
            <consortium name="WormBaseParasite"/>
        </authorList>
    </citation>
    <scope>IDENTIFICATION</scope>
</reference>